<sequence length="74" mass="8873">MQNQIKIQFKQSTVENLELFSQMLKKDVNQILEEALEQYFDAEQKGLIEKNIENEDAMTNLDYDEFWGDFDFDD</sequence>
<accession>A0A1W1D1E2</accession>
<name>A0A1W1D1E2_9ZZZZ</name>
<dbReference type="AlphaFoldDB" id="A0A1W1D1E2"/>
<reference evidence="1" key="1">
    <citation type="submission" date="2016-10" db="EMBL/GenBank/DDBJ databases">
        <authorList>
            <person name="de Groot N.N."/>
        </authorList>
    </citation>
    <scope>NUCLEOTIDE SEQUENCE</scope>
</reference>
<gene>
    <name evidence="1" type="ORF">MNB_SV-13-2062</name>
</gene>
<proteinExistence type="predicted"/>
<evidence type="ECO:0000313" key="1">
    <source>
        <dbReference type="EMBL" id="SFV71737.1"/>
    </source>
</evidence>
<dbReference type="EMBL" id="FPHM01000301">
    <property type="protein sequence ID" value="SFV71737.1"/>
    <property type="molecule type" value="Genomic_DNA"/>
</dbReference>
<evidence type="ECO:0008006" key="2">
    <source>
        <dbReference type="Google" id="ProtNLM"/>
    </source>
</evidence>
<protein>
    <recommendedName>
        <fullName evidence="2">CopG family transcriptional regulator</fullName>
    </recommendedName>
</protein>
<organism evidence="1">
    <name type="scientific">hydrothermal vent metagenome</name>
    <dbReference type="NCBI Taxonomy" id="652676"/>
    <lineage>
        <taxon>unclassified sequences</taxon>
        <taxon>metagenomes</taxon>
        <taxon>ecological metagenomes</taxon>
    </lineage>
</organism>